<dbReference type="InterPro" id="IPR013249">
    <property type="entry name" value="RNA_pol_sigma70_r4_t2"/>
</dbReference>
<keyword evidence="4" id="KW-0238">DNA-binding</keyword>
<gene>
    <name evidence="8" type="ORF">S03H2_14949</name>
</gene>
<dbReference type="Pfam" id="PF04542">
    <property type="entry name" value="Sigma70_r2"/>
    <property type="match status" value="1"/>
</dbReference>
<organism evidence="8">
    <name type="scientific">marine sediment metagenome</name>
    <dbReference type="NCBI Taxonomy" id="412755"/>
    <lineage>
        <taxon>unclassified sequences</taxon>
        <taxon>metagenomes</taxon>
        <taxon>ecological metagenomes</taxon>
    </lineage>
</organism>
<keyword evidence="2" id="KW-0805">Transcription regulation</keyword>
<evidence type="ECO:0000256" key="2">
    <source>
        <dbReference type="ARBA" id="ARBA00023015"/>
    </source>
</evidence>
<dbReference type="InterPro" id="IPR013325">
    <property type="entry name" value="RNA_pol_sigma_r2"/>
</dbReference>
<evidence type="ECO:0000256" key="5">
    <source>
        <dbReference type="ARBA" id="ARBA00023163"/>
    </source>
</evidence>
<dbReference type="InterPro" id="IPR039425">
    <property type="entry name" value="RNA_pol_sigma-70-like"/>
</dbReference>
<feature type="domain" description="RNA polymerase sigma factor 70 region 4 type 2" evidence="7">
    <location>
        <begin position="125"/>
        <end position="176"/>
    </location>
</feature>
<reference evidence="8" key="1">
    <citation type="journal article" date="2014" name="Front. Microbiol.">
        <title>High frequency of phylogenetically diverse reductive dehalogenase-homologous genes in deep subseafloor sedimentary metagenomes.</title>
        <authorList>
            <person name="Kawai M."/>
            <person name="Futagami T."/>
            <person name="Toyoda A."/>
            <person name="Takaki Y."/>
            <person name="Nishi S."/>
            <person name="Hori S."/>
            <person name="Arai W."/>
            <person name="Tsubouchi T."/>
            <person name="Morono Y."/>
            <person name="Uchiyama I."/>
            <person name="Ito T."/>
            <person name="Fujiyama A."/>
            <person name="Inagaki F."/>
            <person name="Takami H."/>
        </authorList>
    </citation>
    <scope>NUCLEOTIDE SEQUENCE</scope>
    <source>
        <strain evidence="8">Expedition CK06-06</strain>
    </source>
</reference>
<evidence type="ECO:0000259" key="7">
    <source>
        <dbReference type="Pfam" id="PF08281"/>
    </source>
</evidence>
<dbReference type="PANTHER" id="PTHR43133">
    <property type="entry name" value="RNA POLYMERASE ECF-TYPE SIGMA FACTO"/>
    <property type="match status" value="1"/>
</dbReference>
<dbReference type="Pfam" id="PF08281">
    <property type="entry name" value="Sigma70_r4_2"/>
    <property type="match status" value="1"/>
</dbReference>
<comment type="similarity">
    <text evidence="1">Belongs to the sigma-70 factor family. ECF subfamily.</text>
</comment>
<name>X1GXN6_9ZZZZ</name>
<dbReference type="Gene3D" id="1.10.10.10">
    <property type="entry name" value="Winged helix-like DNA-binding domain superfamily/Winged helix DNA-binding domain"/>
    <property type="match status" value="1"/>
</dbReference>
<dbReference type="AlphaFoldDB" id="X1GXN6"/>
<dbReference type="PANTHER" id="PTHR43133:SF8">
    <property type="entry name" value="RNA POLYMERASE SIGMA FACTOR HI_1459-RELATED"/>
    <property type="match status" value="1"/>
</dbReference>
<dbReference type="EMBL" id="BARU01007589">
    <property type="protein sequence ID" value="GAH46389.1"/>
    <property type="molecule type" value="Genomic_DNA"/>
</dbReference>
<dbReference type="Gene3D" id="1.10.1740.10">
    <property type="match status" value="1"/>
</dbReference>
<sequence length="196" mass="22461">MDNHQSGIDELLRRRHPSDPYVIEEMVRAYRIQVYRLALSILDHLDEADDATQDALIRAATHLDRYQVGTNFRAWIFTIAVNTCRGYLRKKAARANMHKILISLGSLVSRPVDPEAKAVQHETRTQLLDLVEKLPEKQRLAVILHLAHGLSVAEVAQILSIKPKTVYSRLYAAFRSLRRQLQLSGDYRLVEGKEKL</sequence>
<dbReference type="CDD" id="cd06171">
    <property type="entry name" value="Sigma70_r4"/>
    <property type="match status" value="1"/>
</dbReference>
<dbReference type="NCBIfam" id="TIGR02937">
    <property type="entry name" value="sigma70-ECF"/>
    <property type="match status" value="1"/>
</dbReference>
<proteinExistence type="inferred from homology"/>
<evidence type="ECO:0000256" key="4">
    <source>
        <dbReference type="ARBA" id="ARBA00023125"/>
    </source>
</evidence>
<protein>
    <recommendedName>
        <fullName evidence="9">HTH luxR-type domain-containing protein</fullName>
    </recommendedName>
</protein>
<dbReference type="SUPFAM" id="SSF88946">
    <property type="entry name" value="Sigma2 domain of RNA polymerase sigma factors"/>
    <property type="match status" value="1"/>
</dbReference>
<evidence type="ECO:0008006" key="9">
    <source>
        <dbReference type="Google" id="ProtNLM"/>
    </source>
</evidence>
<dbReference type="InterPro" id="IPR013324">
    <property type="entry name" value="RNA_pol_sigma_r3/r4-like"/>
</dbReference>
<evidence type="ECO:0000313" key="8">
    <source>
        <dbReference type="EMBL" id="GAH46389.1"/>
    </source>
</evidence>
<evidence type="ECO:0000259" key="6">
    <source>
        <dbReference type="Pfam" id="PF04542"/>
    </source>
</evidence>
<dbReference type="GO" id="GO:0016987">
    <property type="term" value="F:sigma factor activity"/>
    <property type="evidence" value="ECO:0007669"/>
    <property type="project" value="UniProtKB-KW"/>
</dbReference>
<dbReference type="SUPFAM" id="SSF88659">
    <property type="entry name" value="Sigma3 and sigma4 domains of RNA polymerase sigma factors"/>
    <property type="match status" value="1"/>
</dbReference>
<dbReference type="InterPro" id="IPR007627">
    <property type="entry name" value="RNA_pol_sigma70_r2"/>
</dbReference>
<dbReference type="InterPro" id="IPR014284">
    <property type="entry name" value="RNA_pol_sigma-70_dom"/>
</dbReference>
<evidence type="ECO:0000256" key="3">
    <source>
        <dbReference type="ARBA" id="ARBA00023082"/>
    </source>
</evidence>
<dbReference type="GO" id="GO:0006352">
    <property type="term" value="P:DNA-templated transcription initiation"/>
    <property type="evidence" value="ECO:0007669"/>
    <property type="project" value="InterPro"/>
</dbReference>
<evidence type="ECO:0000256" key="1">
    <source>
        <dbReference type="ARBA" id="ARBA00010641"/>
    </source>
</evidence>
<keyword evidence="5" id="KW-0804">Transcription</keyword>
<feature type="domain" description="RNA polymerase sigma-70 region 2" evidence="6">
    <location>
        <begin position="26"/>
        <end position="92"/>
    </location>
</feature>
<accession>X1GXN6</accession>
<dbReference type="InterPro" id="IPR036388">
    <property type="entry name" value="WH-like_DNA-bd_sf"/>
</dbReference>
<comment type="caution">
    <text evidence="8">The sequence shown here is derived from an EMBL/GenBank/DDBJ whole genome shotgun (WGS) entry which is preliminary data.</text>
</comment>
<dbReference type="GO" id="GO:0003677">
    <property type="term" value="F:DNA binding"/>
    <property type="evidence" value="ECO:0007669"/>
    <property type="project" value="UniProtKB-KW"/>
</dbReference>
<keyword evidence="3" id="KW-0731">Sigma factor</keyword>